<feature type="transmembrane region" description="Helical" evidence="10">
    <location>
        <begin position="64"/>
        <end position="90"/>
    </location>
</feature>
<evidence type="ECO:0000256" key="5">
    <source>
        <dbReference type="ARBA" id="ARBA00022741"/>
    </source>
</evidence>
<reference evidence="13 14" key="1">
    <citation type="submission" date="2020-10" db="EMBL/GenBank/DDBJ databases">
        <title>Sequencing the genomes of 1000 actinobacteria strains.</title>
        <authorList>
            <person name="Klenk H.-P."/>
        </authorList>
    </citation>
    <scope>NUCLEOTIDE SEQUENCE [LARGE SCALE GENOMIC DNA]</scope>
    <source>
        <strain evidence="13 14">DSM 46744</strain>
    </source>
</reference>
<dbReference type="CDD" id="cd16917">
    <property type="entry name" value="HATPase_UhpB-NarQ-NarX-like"/>
    <property type="match status" value="1"/>
</dbReference>
<keyword evidence="10" id="KW-0812">Transmembrane</keyword>
<dbReference type="InterPro" id="IPR050482">
    <property type="entry name" value="Sensor_HK_TwoCompSys"/>
</dbReference>
<accession>A0ABR9JJV6</accession>
<feature type="coiled-coil region" evidence="9">
    <location>
        <begin position="152"/>
        <end position="183"/>
    </location>
</feature>
<evidence type="ECO:0000256" key="6">
    <source>
        <dbReference type="ARBA" id="ARBA00022777"/>
    </source>
</evidence>
<dbReference type="RefSeq" id="WP_192757695.1">
    <property type="nucleotide sequence ID" value="NZ_JADBDZ010000001.1"/>
</dbReference>
<comment type="catalytic activity">
    <reaction evidence="1">
        <text>ATP + protein L-histidine = ADP + protein N-phospho-L-histidine.</text>
        <dbReference type="EC" id="2.7.13.3"/>
    </reaction>
</comment>
<dbReference type="Gene3D" id="3.30.565.10">
    <property type="entry name" value="Histidine kinase-like ATPase, C-terminal domain"/>
    <property type="match status" value="1"/>
</dbReference>
<comment type="caution">
    <text evidence="13">The sequence shown here is derived from an EMBL/GenBank/DDBJ whole genome shotgun (WGS) entry which is preliminary data.</text>
</comment>
<dbReference type="PANTHER" id="PTHR24421:SF10">
    <property type="entry name" value="NITRATE_NITRITE SENSOR PROTEIN NARQ"/>
    <property type="match status" value="1"/>
</dbReference>
<name>A0ABR9JJV6_9ACTN</name>
<keyword evidence="5" id="KW-0547">Nucleotide-binding</keyword>
<feature type="transmembrane region" description="Helical" evidence="10">
    <location>
        <begin position="129"/>
        <end position="148"/>
    </location>
</feature>
<evidence type="ECO:0000256" key="4">
    <source>
        <dbReference type="ARBA" id="ARBA00022679"/>
    </source>
</evidence>
<feature type="domain" description="Signal transduction histidine kinase subgroup 3 dimerisation and phosphoacceptor" evidence="12">
    <location>
        <begin position="185"/>
        <end position="249"/>
    </location>
</feature>
<keyword evidence="10" id="KW-0472">Membrane</keyword>
<dbReference type="Proteomes" id="UP000627838">
    <property type="component" value="Unassembled WGS sequence"/>
</dbReference>
<keyword evidence="6" id="KW-0418">Kinase</keyword>
<keyword evidence="4" id="KW-0808">Transferase</keyword>
<evidence type="ECO:0000256" key="8">
    <source>
        <dbReference type="ARBA" id="ARBA00023012"/>
    </source>
</evidence>
<organism evidence="13 14">
    <name type="scientific">Actinomadura algeriensis</name>
    <dbReference type="NCBI Taxonomy" id="1679523"/>
    <lineage>
        <taxon>Bacteria</taxon>
        <taxon>Bacillati</taxon>
        <taxon>Actinomycetota</taxon>
        <taxon>Actinomycetes</taxon>
        <taxon>Streptosporangiales</taxon>
        <taxon>Thermomonosporaceae</taxon>
        <taxon>Actinomadura</taxon>
    </lineage>
</organism>
<evidence type="ECO:0000259" key="12">
    <source>
        <dbReference type="Pfam" id="PF07730"/>
    </source>
</evidence>
<sequence length="387" mass="39498">MASATRNRALLADAAVAAGVGTAVALTAVRADEPGGRSPELAGWLLALAVAGLLLVRRRFPVGVLAGLAVLTAAYNMAGFSGIGFTWPMLAGLYTAAAAGRLAIAVAAGAALAVFGTGWLLLADHLPLLPVLGMALPEVVVTGLAVALGDALRSRRRLAAETREQLRRVREEKERQVRQAVVEHRLRIAREIHDVTAHTLAVVAVQINVAADALPDEPAEASRALETAREVSREAMGELRSAVRVLRAPGDPADAPPVPAPRLADLPGLVDGYRDAGLTTVLRETGAPADVPATVGLTAYRIVQEALTNVVRHAGVARAEVAVEYGPGAVRIRISDDGSGGGRGGGDGHGLVGLAERAAGVGGTLTAGPAPSGGWVVDARLPVGEGP</sequence>
<evidence type="ECO:0000256" key="7">
    <source>
        <dbReference type="ARBA" id="ARBA00022840"/>
    </source>
</evidence>
<dbReference type="Pfam" id="PF02518">
    <property type="entry name" value="HATPase_c"/>
    <property type="match status" value="1"/>
</dbReference>
<keyword evidence="8" id="KW-0902">Two-component regulatory system</keyword>
<dbReference type="Gene3D" id="1.20.5.1930">
    <property type="match status" value="1"/>
</dbReference>
<protein>
    <recommendedName>
        <fullName evidence="2">histidine kinase</fullName>
        <ecNumber evidence="2">2.7.13.3</ecNumber>
    </recommendedName>
</protein>
<keyword evidence="9" id="KW-0175">Coiled coil</keyword>
<dbReference type="SUPFAM" id="SSF55874">
    <property type="entry name" value="ATPase domain of HSP90 chaperone/DNA topoisomerase II/histidine kinase"/>
    <property type="match status" value="1"/>
</dbReference>
<evidence type="ECO:0000256" key="9">
    <source>
        <dbReference type="SAM" id="Coils"/>
    </source>
</evidence>
<keyword evidence="14" id="KW-1185">Reference proteome</keyword>
<gene>
    <name evidence="13" type="ORF">H4W34_000551</name>
</gene>
<evidence type="ECO:0000256" key="1">
    <source>
        <dbReference type="ARBA" id="ARBA00000085"/>
    </source>
</evidence>
<dbReference type="InterPro" id="IPR003594">
    <property type="entry name" value="HATPase_dom"/>
</dbReference>
<dbReference type="EMBL" id="JADBDZ010000001">
    <property type="protein sequence ID" value="MBE1530718.1"/>
    <property type="molecule type" value="Genomic_DNA"/>
</dbReference>
<keyword evidence="10" id="KW-1133">Transmembrane helix</keyword>
<feature type="transmembrane region" description="Helical" evidence="10">
    <location>
        <begin position="102"/>
        <end position="122"/>
    </location>
</feature>
<feature type="domain" description="Histidine kinase/HSP90-like ATPase" evidence="11">
    <location>
        <begin position="298"/>
        <end position="383"/>
    </location>
</feature>
<evidence type="ECO:0000313" key="14">
    <source>
        <dbReference type="Proteomes" id="UP000627838"/>
    </source>
</evidence>
<keyword evidence="7" id="KW-0067">ATP-binding</keyword>
<dbReference type="InterPro" id="IPR011712">
    <property type="entry name" value="Sig_transdc_His_kin_sub3_dim/P"/>
</dbReference>
<evidence type="ECO:0000259" key="11">
    <source>
        <dbReference type="Pfam" id="PF02518"/>
    </source>
</evidence>
<feature type="transmembrane region" description="Helical" evidence="10">
    <location>
        <begin position="41"/>
        <end position="57"/>
    </location>
</feature>
<dbReference type="Pfam" id="PF07730">
    <property type="entry name" value="HisKA_3"/>
    <property type="match status" value="1"/>
</dbReference>
<dbReference type="PANTHER" id="PTHR24421">
    <property type="entry name" value="NITRATE/NITRITE SENSOR PROTEIN NARX-RELATED"/>
    <property type="match status" value="1"/>
</dbReference>
<dbReference type="InterPro" id="IPR036890">
    <property type="entry name" value="HATPase_C_sf"/>
</dbReference>
<evidence type="ECO:0000256" key="2">
    <source>
        <dbReference type="ARBA" id="ARBA00012438"/>
    </source>
</evidence>
<evidence type="ECO:0000313" key="13">
    <source>
        <dbReference type="EMBL" id="MBE1530718.1"/>
    </source>
</evidence>
<evidence type="ECO:0000256" key="10">
    <source>
        <dbReference type="SAM" id="Phobius"/>
    </source>
</evidence>
<proteinExistence type="predicted"/>
<evidence type="ECO:0000256" key="3">
    <source>
        <dbReference type="ARBA" id="ARBA00022553"/>
    </source>
</evidence>
<keyword evidence="3" id="KW-0597">Phosphoprotein</keyword>
<dbReference type="EC" id="2.7.13.3" evidence="2"/>